<evidence type="ECO:0000256" key="2">
    <source>
        <dbReference type="SAM" id="Phobius"/>
    </source>
</evidence>
<accession>A0A6P7T8C8</accession>
<keyword evidence="2" id="KW-0472">Membrane</keyword>
<keyword evidence="2" id="KW-1133">Transmembrane helix</keyword>
<sequence length="169" mass="19081">MTLGIVAALTAASTIAAINFIFVIAIIVWRCKRWKKSKPVPVTSLSSQPTILKRKPINISRLDLNPQNLAGQQNPVYTVPTVIQAVPNRNPISYERQSSRSPNSVWPPPGQFLTMNDSVMWRPIENDTVVPARQQIHNSNERPEYLKRQRDPGFGSVEILPDYDNDVCY</sequence>
<reference evidence="4 5" key="1">
    <citation type="submission" date="2025-08" db="UniProtKB">
        <authorList>
            <consortium name="RefSeq"/>
        </authorList>
    </citation>
    <scope>IDENTIFICATION</scope>
</reference>
<evidence type="ECO:0000313" key="5">
    <source>
        <dbReference type="RefSeq" id="XP_036365729.1"/>
    </source>
</evidence>
<keyword evidence="3" id="KW-1185">Reference proteome</keyword>
<evidence type="ECO:0000313" key="4">
    <source>
        <dbReference type="RefSeq" id="XP_029646630.1"/>
    </source>
</evidence>
<feature type="compositionally biased region" description="Basic and acidic residues" evidence="1">
    <location>
        <begin position="139"/>
        <end position="151"/>
    </location>
</feature>
<dbReference type="RefSeq" id="XP_036365729.1">
    <property type="nucleotide sequence ID" value="XM_036509836.1"/>
</dbReference>
<protein>
    <submittedName>
        <fullName evidence="4 5">Uncharacterized protein LOC115220624</fullName>
    </submittedName>
</protein>
<dbReference type="KEGG" id="osn:115220624"/>
<dbReference type="Proteomes" id="UP000515154">
    <property type="component" value="Linkage group LG16"/>
</dbReference>
<evidence type="ECO:0000313" key="3">
    <source>
        <dbReference type="Proteomes" id="UP000515154"/>
    </source>
</evidence>
<organism evidence="3 4">
    <name type="scientific">Octopus sinensis</name>
    <name type="common">East Asian common octopus</name>
    <dbReference type="NCBI Taxonomy" id="2607531"/>
    <lineage>
        <taxon>Eukaryota</taxon>
        <taxon>Metazoa</taxon>
        <taxon>Spiralia</taxon>
        <taxon>Lophotrochozoa</taxon>
        <taxon>Mollusca</taxon>
        <taxon>Cephalopoda</taxon>
        <taxon>Coleoidea</taxon>
        <taxon>Octopodiformes</taxon>
        <taxon>Octopoda</taxon>
        <taxon>Incirrata</taxon>
        <taxon>Octopodidae</taxon>
        <taxon>Octopus</taxon>
    </lineage>
</organism>
<name>A0A6P7T8C8_9MOLL</name>
<dbReference type="AlphaFoldDB" id="A0A6P7T8C8"/>
<proteinExistence type="predicted"/>
<feature type="region of interest" description="Disordered" evidence="1">
    <location>
        <begin position="133"/>
        <end position="157"/>
    </location>
</feature>
<dbReference type="RefSeq" id="XP_029646630.1">
    <property type="nucleotide sequence ID" value="XM_029790770.2"/>
</dbReference>
<evidence type="ECO:0000256" key="1">
    <source>
        <dbReference type="SAM" id="MobiDB-lite"/>
    </source>
</evidence>
<keyword evidence="2" id="KW-0812">Transmembrane</keyword>
<feature type="transmembrane region" description="Helical" evidence="2">
    <location>
        <begin position="6"/>
        <end position="29"/>
    </location>
</feature>
<gene>
    <name evidence="4 5" type="primary">LOC115220624</name>
</gene>